<accession>A0ABQ3CUK8</accession>
<dbReference type="InterPro" id="IPR036291">
    <property type="entry name" value="NAD(P)-bd_dom_sf"/>
</dbReference>
<proteinExistence type="predicted"/>
<dbReference type="Pfam" id="PF09130">
    <property type="entry name" value="DUF1932"/>
    <property type="match status" value="1"/>
</dbReference>
<protein>
    <submittedName>
        <fullName evidence="4">6-phosphogluconate dehydrogenase</fullName>
    </submittedName>
</protein>
<organism evidence="4 5">
    <name type="scientific">Paramylibacter ulvae</name>
    <dbReference type="NCBI Taxonomy" id="1651968"/>
    <lineage>
        <taxon>Bacteria</taxon>
        <taxon>Pseudomonadati</taxon>
        <taxon>Pseudomonadota</taxon>
        <taxon>Alphaproteobacteria</taxon>
        <taxon>Rhodobacterales</taxon>
        <taxon>Paracoccaceae</taxon>
        <taxon>Paramylibacter</taxon>
    </lineage>
</organism>
<dbReference type="InterPro" id="IPR015814">
    <property type="entry name" value="Pgluconate_DH_NAD-bd_C"/>
</dbReference>
<keyword evidence="5" id="KW-1185">Reference proteome</keyword>
<dbReference type="EMBL" id="BMZF01000001">
    <property type="protein sequence ID" value="GHA44713.1"/>
    <property type="molecule type" value="Genomic_DNA"/>
</dbReference>
<dbReference type="InterPro" id="IPR015815">
    <property type="entry name" value="HIBADH-related"/>
</dbReference>
<keyword evidence="1" id="KW-0560">Oxidoreductase</keyword>
<feature type="domain" description="6-phosphogluconate dehydrogenase NADP-binding" evidence="2">
    <location>
        <begin position="3"/>
        <end position="144"/>
    </location>
</feature>
<dbReference type="PIRSF" id="PIRSF000103">
    <property type="entry name" value="HIBADH"/>
    <property type="match status" value="1"/>
</dbReference>
<evidence type="ECO:0000313" key="4">
    <source>
        <dbReference type="EMBL" id="GHA44713.1"/>
    </source>
</evidence>
<evidence type="ECO:0000313" key="5">
    <source>
        <dbReference type="Proteomes" id="UP000634455"/>
    </source>
</evidence>
<evidence type="ECO:0000256" key="1">
    <source>
        <dbReference type="ARBA" id="ARBA00023002"/>
    </source>
</evidence>
<dbReference type="InterPro" id="IPR006115">
    <property type="entry name" value="6PGDH_NADP-bd"/>
</dbReference>
<feature type="domain" description="Phosphogluconate dehydrogenase NAD-binding putative C-terminal" evidence="3">
    <location>
        <begin position="193"/>
        <end position="263"/>
    </location>
</feature>
<evidence type="ECO:0000259" key="3">
    <source>
        <dbReference type="Pfam" id="PF09130"/>
    </source>
</evidence>
<reference evidence="5" key="1">
    <citation type="journal article" date="2019" name="Int. J. Syst. Evol. Microbiol.">
        <title>The Global Catalogue of Microorganisms (GCM) 10K type strain sequencing project: providing services to taxonomists for standard genome sequencing and annotation.</title>
        <authorList>
            <consortium name="The Broad Institute Genomics Platform"/>
            <consortium name="The Broad Institute Genome Sequencing Center for Infectious Disease"/>
            <person name="Wu L."/>
            <person name="Ma J."/>
        </authorList>
    </citation>
    <scope>NUCLEOTIDE SEQUENCE [LARGE SCALE GENOMIC DNA]</scope>
    <source>
        <strain evidence="5">KCTC 32465</strain>
    </source>
</reference>
<dbReference type="Gene3D" id="1.10.1040.10">
    <property type="entry name" value="N-(1-d-carboxylethyl)-l-norvaline Dehydrogenase, domain 2"/>
    <property type="match status" value="1"/>
</dbReference>
<dbReference type="Pfam" id="PF03446">
    <property type="entry name" value="NAD_binding_2"/>
    <property type="match status" value="1"/>
</dbReference>
<gene>
    <name evidence="4" type="ORF">GCM10008927_06980</name>
</gene>
<dbReference type="Proteomes" id="UP000634455">
    <property type="component" value="Unassembled WGS sequence"/>
</dbReference>
<dbReference type="InterPro" id="IPR008927">
    <property type="entry name" value="6-PGluconate_DH-like_C_sf"/>
</dbReference>
<comment type="caution">
    <text evidence="4">The sequence shown here is derived from an EMBL/GenBank/DDBJ whole genome shotgun (WGS) entry which is preliminary data.</text>
</comment>
<name>A0ABQ3CUK8_9RHOB</name>
<dbReference type="InterPro" id="IPR013328">
    <property type="entry name" value="6PGD_dom2"/>
</dbReference>
<evidence type="ECO:0000259" key="2">
    <source>
        <dbReference type="Pfam" id="PF03446"/>
    </source>
</evidence>
<dbReference type="SUPFAM" id="SSF51735">
    <property type="entry name" value="NAD(P)-binding Rossmann-fold domains"/>
    <property type="match status" value="1"/>
</dbReference>
<sequence>MNIAFIGFGEAACAFASTWASDCVKSAVGFDIKNNDPAQIAMMQARFGDHGVAFCDMLQSALTNADAVFSLVTADCAEAAAIDAAKYIKNGAPFFDCNSCAPQTKQRSRDVINAAGGCYVDVAVMAPVHPARNKTPLLVSGDDAHEAVEILTKLNLNPTHIDGPVGRASSVKMMRSVVIKGLEAILTECNLAAKSLGVDDLVWDSLEKSNPEFQWAAKADYMAERMAKHGVRRAAEMAEVAKTISELGLPNDMATATTAAQARIGALAIDSDHMDAPTLRDNLIKHLKN</sequence>
<dbReference type="SUPFAM" id="SSF48179">
    <property type="entry name" value="6-phosphogluconate dehydrogenase C-terminal domain-like"/>
    <property type="match status" value="1"/>
</dbReference>
<dbReference type="Gene3D" id="3.40.50.720">
    <property type="entry name" value="NAD(P)-binding Rossmann-like Domain"/>
    <property type="match status" value="1"/>
</dbReference>
<dbReference type="RefSeq" id="WP_229802007.1">
    <property type="nucleotide sequence ID" value="NZ_BMZF01000001.1"/>
</dbReference>